<dbReference type="Gene3D" id="1.10.8.100">
    <property type="entry name" value="Ribosomal RNA adenine dimethylase-like, domain 2"/>
    <property type="match status" value="1"/>
</dbReference>
<accession>A0A3P7T7I3</accession>
<dbReference type="Proteomes" id="UP000278807">
    <property type="component" value="Unassembled WGS sequence"/>
</dbReference>
<dbReference type="InterPro" id="IPR023165">
    <property type="entry name" value="rRNA_Ade_diMease-like_C"/>
</dbReference>
<sequence>MESLFPPDRPDLVIQLFKEAAVQPMKRPIQLSNLEFRDLCEVYERICAANENVFSYEFRTPQNLPEWHARRKTQREILKEPITAENVRKQMYK</sequence>
<gene>
    <name evidence="1" type="ORF">HNAJ_LOCUS13323</name>
</gene>
<reference evidence="1 2" key="1">
    <citation type="submission" date="2018-11" db="EMBL/GenBank/DDBJ databases">
        <authorList>
            <consortium name="Pathogen Informatics"/>
        </authorList>
    </citation>
    <scope>NUCLEOTIDE SEQUENCE [LARGE SCALE GENOMIC DNA]</scope>
</reference>
<evidence type="ECO:0000313" key="1">
    <source>
        <dbReference type="EMBL" id="VDO15569.1"/>
    </source>
</evidence>
<name>A0A3P7T7I3_RODNA</name>
<evidence type="ECO:0000313" key="2">
    <source>
        <dbReference type="Proteomes" id="UP000278807"/>
    </source>
</evidence>
<dbReference type="AlphaFoldDB" id="A0A3P7T7I3"/>
<keyword evidence="2" id="KW-1185">Reference proteome</keyword>
<dbReference type="OrthoDB" id="16079at2759"/>
<protein>
    <submittedName>
        <fullName evidence="1">Uncharacterized protein</fullName>
    </submittedName>
</protein>
<dbReference type="EMBL" id="UZAE01015277">
    <property type="protein sequence ID" value="VDO15569.1"/>
    <property type="molecule type" value="Genomic_DNA"/>
</dbReference>
<organism evidence="1 2">
    <name type="scientific">Rodentolepis nana</name>
    <name type="common">Dwarf tapeworm</name>
    <name type="synonym">Hymenolepis nana</name>
    <dbReference type="NCBI Taxonomy" id="102285"/>
    <lineage>
        <taxon>Eukaryota</taxon>
        <taxon>Metazoa</taxon>
        <taxon>Spiralia</taxon>
        <taxon>Lophotrochozoa</taxon>
        <taxon>Platyhelminthes</taxon>
        <taxon>Cestoda</taxon>
        <taxon>Eucestoda</taxon>
        <taxon>Cyclophyllidea</taxon>
        <taxon>Hymenolepididae</taxon>
        <taxon>Rodentolepis</taxon>
    </lineage>
</organism>
<proteinExistence type="predicted"/>